<feature type="signal peptide" evidence="1">
    <location>
        <begin position="1"/>
        <end position="22"/>
    </location>
</feature>
<sequence>MKQLKSILAATTLLFMPVGAMAQKHIQEAFDNFLNKHDVLKNEYRAEQDKNKTKKDFLKIYTFTLKAADKKDLEAIKKAFNKDADMAYQVTTLKKGTTLASYALRGPEDTKAFVGEKYDNTMMQNFTDPNDSTRRYSCVMEWTDKEEGTTIGQIISCYSLKPNYRKTNYRLSFNDFERMGAKYIDVNKDVRKRYNADKIGNYFSKTERSNTYYEINGVHKLASELSSTEWLSNFNAMRDLVYRIPNGIQTSYYVSTIYDLCQNVDQLDADTKKLVKNEVEKLRAKVKDKFLKNMLLNAMKSL</sequence>
<dbReference type="RefSeq" id="WP_036885322.1">
    <property type="nucleotide sequence ID" value="NZ_JRNR01000222.1"/>
</dbReference>
<evidence type="ECO:0008006" key="4">
    <source>
        <dbReference type="Google" id="ProtNLM"/>
    </source>
</evidence>
<gene>
    <name evidence="2" type="ORF">HMPREF0654_12765</name>
</gene>
<protein>
    <recommendedName>
        <fullName evidence="4">DUF4468 domain-containing protein</fullName>
    </recommendedName>
</protein>
<comment type="caution">
    <text evidence="2">The sequence shown here is derived from an EMBL/GenBank/DDBJ whole genome shotgun (WGS) entry which is preliminary data.</text>
</comment>
<proteinExistence type="predicted"/>
<organism evidence="2 3">
    <name type="scientific">Prevotella disiens DNF00882</name>
    <dbReference type="NCBI Taxonomy" id="1401075"/>
    <lineage>
        <taxon>Bacteria</taxon>
        <taxon>Pseudomonadati</taxon>
        <taxon>Bacteroidota</taxon>
        <taxon>Bacteroidia</taxon>
        <taxon>Bacteroidales</taxon>
        <taxon>Prevotellaceae</taxon>
        <taxon>Prevotella</taxon>
    </lineage>
</organism>
<name>A0A096ABA5_9BACT</name>
<evidence type="ECO:0000313" key="2">
    <source>
        <dbReference type="EMBL" id="KGF44368.1"/>
    </source>
</evidence>
<evidence type="ECO:0000313" key="3">
    <source>
        <dbReference type="Proteomes" id="UP000029538"/>
    </source>
</evidence>
<dbReference type="EMBL" id="JRNR01000222">
    <property type="protein sequence ID" value="KGF44368.1"/>
    <property type="molecule type" value="Genomic_DNA"/>
</dbReference>
<reference evidence="2 3" key="1">
    <citation type="submission" date="2014-07" db="EMBL/GenBank/DDBJ databases">
        <authorList>
            <person name="McCorrison J."/>
            <person name="Sanka R."/>
            <person name="Torralba M."/>
            <person name="Gillis M."/>
            <person name="Haft D.H."/>
            <person name="Methe B."/>
            <person name="Sutton G."/>
            <person name="Nelson K.E."/>
        </authorList>
    </citation>
    <scope>NUCLEOTIDE SEQUENCE [LARGE SCALE GENOMIC DNA]</scope>
    <source>
        <strain evidence="2 3">DNF00882</strain>
    </source>
</reference>
<feature type="chain" id="PRO_5001916267" description="DUF4468 domain-containing protein" evidence="1">
    <location>
        <begin position="23"/>
        <end position="302"/>
    </location>
</feature>
<accession>A0A096ABA5</accession>
<dbReference type="Proteomes" id="UP000029538">
    <property type="component" value="Unassembled WGS sequence"/>
</dbReference>
<keyword evidence="1" id="KW-0732">Signal</keyword>
<evidence type="ECO:0000256" key="1">
    <source>
        <dbReference type="SAM" id="SignalP"/>
    </source>
</evidence>
<dbReference type="AlphaFoldDB" id="A0A096ABA5"/>